<dbReference type="GO" id="GO:0016020">
    <property type="term" value="C:membrane"/>
    <property type="evidence" value="ECO:0007669"/>
    <property type="project" value="InterPro"/>
</dbReference>
<dbReference type="Pfam" id="PF03567">
    <property type="entry name" value="Sulfotransfer_2"/>
    <property type="match status" value="1"/>
</dbReference>
<evidence type="ECO:0000313" key="2">
    <source>
        <dbReference type="Proteomes" id="UP000198885"/>
    </source>
</evidence>
<dbReference type="STRING" id="641238.SAMN04490244_104153"/>
<evidence type="ECO:0008006" key="3">
    <source>
        <dbReference type="Google" id="ProtNLM"/>
    </source>
</evidence>
<gene>
    <name evidence="1" type="ORF">SAMN04490244_104153</name>
</gene>
<protein>
    <recommendedName>
        <fullName evidence="3">Sulfotransferase family protein</fullName>
    </recommendedName>
</protein>
<evidence type="ECO:0000313" key="1">
    <source>
        <dbReference type="EMBL" id="SER95934.1"/>
    </source>
</evidence>
<dbReference type="GO" id="GO:0008146">
    <property type="term" value="F:sulfotransferase activity"/>
    <property type="evidence" value="ECO:0007669"/>
    <property type="project" value="InterPro"/>
</dbReference>
<dbReference type="Gene3D" id="3.40.50.300">
    <property type="entry name" value="P-loop containing nucleotide triphosphate hydrolases"/>
    <property type="match status" value="1"/>
</dbReference>
<keyword evidence="2" id="KW-1185">Reference proteome</keyword>
<reference evidence="1 2" key="1">
    <citation type="submission" date="2016-10" db="EMBL/GenBank/DDBJ databases">
        <authorList>
            <person name="de Groot N.N."/>
        </authorList>
    </citation>
    <scope>NUCLEOTIDE SEQUENCE [LARGE SCALE GENOMIC DNA]</scope>
    <source>
        <strain evidence="1 2">DSM 23042</strain>
    </source>
</reference>
<accession>A0A1H9TG42</accession>
<dbReference type="InterPro" id="IPR005331">
    <property type="entry name" value="Sulfotransferase"/>
</dbReference>
<dbReference type="EMBL" id="FOGU01000004">
    <property type="protein sequence ID" value="SER95934.1"/>
    <property type="molecule type" value="Genomic_DNA"/>
</dbReference>
<proteinExistence type="predicted"/>
<sequence length="243" mass="27443">MKNRLDRMGSKLGWQLFPGRMIQRASPRPDPRLEEVYLSRGLILIHIPKNAGTSVEDAIYGYRVRHRTWEQVQALCPTAWETLPKAAIIRDPVDRFLSAFDYLKSGGRNESDRRFAARMIGSQSVDAFLERLVTDAALRELALEYFHLRRQADYVCSPEAVMVDHLIPFERMAEGLSAVAGVPPDALQHSNRTRGQRTRKEHLAHGSLDHIRGLYAPDIALYDRALAAWPANAPPRPAVAEPT</sequence>
<name>A0A1H9TG42_9RHOB</name>
<dbReference type="InterPro" id="IPR027417">
    <property type="entry name" value="P-loop_NTPase"/>
</dbReference>
<dbReference type="AlphaFoldDB" id="A0A1H9TG42"/>
<dbReference type="OrthoDB" id="7444642at2"/>
<organism evidence="1 2">
    <name type="scientific">Tranquillimonas rosea</name>
    <dbReference type="NCBI Taxonomy" id="641238"/>
    <lineage>
        <taxon>Bacteria</taxon>
        <taxon>Pseudomonadati</taxon>
        <taxon>Pseudomonadota</taxon>
        <taxon>Alphaproteobacteria</taxon>
        <taxon>Rhodobacterales</taxon>
        <taxon>Roseobacteraceae</taxon>
        <taxon>Tranquillimonas</taxon>
    </lineage>
</organism>
<dbReference type="Proteomes" id="UP000198885">
    <property type="component" value="Unassembled WGS sequence"/>
</dbReference>
<dbReference type="RefSeq" id="WP_092691591.1">
    <property type="nucleotide sequence ID" value="NZ_FOGU01000004.1"/>
</dbReference>